<dbReference type="EMBL" id="JAXQNO010000007">
    <property type="protein sequence ID" value="KAK4795334.1"/>
    <property type="molecule type" value="Genomic_DNA"/>
</dbReference>
<name>A0AAN7R803_TRANT</name>
<organism evidence="2 3">
    <name type="scientific">Trapa natans</name>
    <name type="common">Water chestnut</name>
    <dbReference type="NCBI Taxonomy" id="22666"/>
    <lineage>
        <taxon>Eukaryota</taxon>
        <taxon>Viridiplantae</taxon>
        <taxon>Streptophyta</taxon>
        <taxon>Embryophyta</taxon>
        <taxon>Tracheophyta</taxon>
        <taxon>Spermatophyta</taxon>
        <taxon>Magnoliopsida</taxon>
        <taxon>eudicotyledons</taxon>
        <taxon>Gunneridae</taxon>
        <taxon>Pentapetalae</taxon>
        <taxon>rosids</taxon>
        <taxon>malvids</taxon>
        <taxon>Myrtales</taxon>
        <taxon>Lythraceae</taxon>
        <taxon>Trapa</taxon>
    </lineage>
</organism>
<evidence type="ECO:0000256" key="1">
    <source>
        <dbReference type="SAM" id="SignalP"/>
    </source>
</evidence>
<proteinExistence type="predicted"/>
<evidence type="ECO:0000313" key="2">
    <source>
        <dbReference type="EMBL" id="KAK4795334.1"/>
    </source>
</evidence>
<accession>A0AAN7R803</accession>
<gene>
    <name evidence="2" type="ORF">SAY86_013328</name>
</gene>
<keyword evidence="1" id="KW-0732">Signal</keyword>
<dbReference type="AlphaFoldDB" id="A0AAN7R803"/>
<protein>
    <submittedName>
        <fullName evidence="2">Uncharacterized protein</fullName>
    </submittedName>
</protein>
<feature type="signal peptide" evidence="1">
    <location>
        <begin position="1"/>
        <end position="23"/>
    </location>
</feature>
<dbReference type="Proteomes" id="UP001346149">
    <property type="component" value="Unassembled WGS sequence"/>
</dbReference>
<feature type="chain" id="PRO_5042935303" evidence="1">
    <location>
        <begin position="24"/>
        <end position="140"/>
    </location>
</feature>
<keyword evidence="3" id="KW-1185">Reference proteome</keyword>
<reference evidence="2 3" key="1">
    <citation type="journal article" date="2023" name="Hortic Res">
        <title>Pangenome of water caltrop reveals structural variations and asymmetric subgenome divergence after allopolyploidization.</title>
        <authorList>
            <person name="Zhang X."/>
            <person name="Chen Y."/>
            <person name="Wang L."/>
            <person name="Yuan Y."/>
            <person name="Fang M."/>
            <person name="Shi L."/>
            <person name="Lu R."/>
            <person name="Comes H.P."/>
            <person name="Ma Y."/>
            <person name="Chen Y."/>
            <person name="Huang G."/>
            <person name="Zhou Y."/>
            <person name="Zheng Z."/>
            <person name="Qiu Y."/>
        </authorList>
    </citation>
    <scope>NUCLEOTIDE SEQUENCE [LARGE SCALE GENOMIC DNA]</scope>
    <source>
        <strain evidence="2">F231</strain>
    </source>
</reference>
<sequence>MRLGALRMPKFVLLVLNVFPVRMQHLDQEGDVEGAHKVLDEMPTLEHWVRLYMFDQEEEVEGAQKVLDEMPTLEHWVRFYMWPFALSFLHRGPTSYTFLMDECCNWGTCSLESRSRLIARRRKCMRHSTCCSKLSTFCAL</sequence>
<comment type="caution">
    <text evidence="2">The sequence shown here is derived from an EMBL/GenBank/DDBJ whole genome shotgun (WGS) entry which is preliminary data.</text>
</comment>
<evidence type="ECO:0000313" key="3">
    <source>
        <dbReference type="Proteomes" id="UP001346149"/>
    </source>
</evidence>